<dbReference type="EMBL" id="CP014145">
    <property type="protein sequence ID" value="AMB57514.1"/>
    <property type="molecule type" value="Genomic_DNA"/>
</dbReference>
<reference evidence="4" key="2">
    <citation type="submission" date="2016-01" db="EMBL/GenBank/DDBJ databases">
        <title>First complete genome sequence of a species in the genus Microterricola, an extremophilic cold active enzyme producing strain ERGS5:02 isolated from Sikkim Himalaya.</title>
        <authorList>
            <person name="Kumar R."/>
            <person name="Singh D."/>
            <person name="Swarnkar M.K."/>
        </authorList>
    </citation>
    <scope>NUCLEOTIDE SEQUENCE [LARGE SCALE GENOMIC DNA]</scope>
    <source>
        <strain evidence="4">ERGS5:02</strain>
    </source>
</reference>
<feature type="compositionally biased region" description="Pro residues" evidence="1">
    <location>
        <begin position="23"/>
        <end position="37"/>
    </location>
</feature>
<dbReference type="AlphaFoldDB" id="A0A109QW94"/>
<keyword evidence="2" id="KW-0472">Membrane</keyword>
<keyword evidence="2" id="KW-1133">Transmembrane helix</keyword>
<keyword evidence="2" id="KW-0812">Transmembrane</keyword>
<evidence type="ECO:0000313" key="4">
    <source>
        <dbReference type="Proteomes" id="UP000058305"/>
    </source>
</evidence>
<feature type="region of interest" description="Disordered" evidence="1">
    <location>
        <begin position="1"/>
        <end position="41"/>
    </location>
</feature>
<evidence type="ECO:0000313" key="3">
    <source>
        <dbReference type="EMBL" id="AMB57514.1"/>
    </source>
</evidence>
<protein>
    <recommendedName>
        <fullName evidence="5">Collagen triple helix repeat-containing protein</fullName>
    </recommendedName>
</protein>
<feature type="region of interest" description="Disordered" evidence="1">
    <location>
        <begin position="164"/>
        <end position="191"/>
    </location>
</feature>
<accession>A0A109QW94</accession>
<gene>
    <name evidence="3" type="ORF">AWU67_00060</name>
</gene>
<dbReference type="KEGG" id="mvd:AWU67_00060"/>
<dbReference type="Gene3D" id="1.20.5.320">
    <property type="entry name" value="6-Phosphogluconate Dehydrogenase, domain 3"/>
    <property type="match status" value="1"/>
</dbReference>
<evidence type="ECO:0008006" key="5">
    <source>
        <dbReference type="Google" id="ProtNLM"/>
    </source>
</evidence>
<evidence type="ECO:0000256" key="1">
    <source>
        <dbReference type="SAM" id="MobiDB-lite"/>
    </source>
</evidence>
<keyword evidence="4" id="KW-1185">Reference proteome</keyword>
<evidence type="ECO:0000256" key="2">
    <source>
        <dbReference type="SAM" id="Phobius"/>
    </source>
</evidence>
<reference evidence="3 4" key="1">
    <citation type="journal article" date="2016" name="J. Biotechnol.">
        <title>First complete genome sequence of a species in the genus Microterricola, an extremophilic cold active enzyme producing bacterial strain ERGS5:02 isolated from Sikkim Himalaya.</title>
        <authorList>
            <person name="Himanshu"/>
            <person name="Swarnkar M.K."/>
            <person name="Singh D."/>
            <person name="Kumar R."/>
        </authorList>
    </citation>
    <scope>NUCLEOTIDE SEQUENCE [LARGE SCALE GENOMIC DNA]</scope>
    <source>
        <strain evidence="3 4">ERGS5:02</strain>
    </source>
</reference>
<feature type="transmembrane region" description="Helical" evidence="2">
    <location>
        <begin position="48"/>
        <end position="67"/>
    </location>
</feature>
<sequence length="246" mass="24512">MLAANRAAKEPTVTEANDRPEPASDPVPGDTPQPAPGGTPAAAVTRGTLLWVGAGVVLLAFVASFLGSSMAKATAEPAPAPTVYVTQEPEAPADPAAIKAKITELMPTGSLVRVGVGAPSVDAGVDGDLYIDVSTSNVYLRSDGVWSFVGNLKEDVVENLAGEDGAQGATGAQGEAGAPGKPGEPGVAGTQVTLGTAAPEPTSACGVDGDIYLDTVAMAFYTCAAGAWVPQETQSTPAPKQTPASQ</sequence>
<organism evidence="3 4">
    <name type="scientific">Microterricola viridarii</name>
    <dbReference type="NCBI Taxonomy" id="412690"/>
    <lineage>
        <taxon>Bacteria</taxon>
        <taxon>Bacillati</taxon>
        <taxon>Actinomycetota</taxon>
        <taxon>Actinomycetes</taxon>
        <taxon>Micrococcales</taxon>
        <taxon>Microbacteriaceae</taxon>
        <taxon>Microterricola</taxon>
    </lineage>
</organism>
<dbReference type="Proteomes" id="UP000058305">
    <property type="component" value="Chromosome"/>
</dbReference>
<name>A0A109QW94_9MICO</name>
<feature type="compositionally biased region" description="Low complexity" evidence="1">
    <location>
        <begin position="164"/>
        <end position="189"/>
    </location>
</feature>
<proteinExistence type="predicted"/>